<dbReference type="Pfam" id="PF12244">
    <property type="entry name" value="DUF3606"/>
    <property type="match status" value="1"/>
</dbReference>
<proteinExistence type="predicted"/>
<reference evidence="1 2" key="1">
    <citation type="journal article" date="1992" name="Int. J. Syst. Bacteriol.">
        <title>Sphingobacterium antarcticus sp. nov. a Psychrotrophic Bacterium from the Soils of Schirmacher Oasis, Antarctica.</title>
        <authorList>
            <person name="Shivaji S."/>
            <person name="Ray M.K."/>
            <person name="Rao N.S."/>
            <person name="Saiserr L."/>
            <person name="Jagannadham M.V."/>
            <person name="Kumar G.S."/>
            <person name="Reddy G."/>
            <person name="Bhargava P.M."/>
        </authorList>
    </citation>
    <scope>NUCLEOTIDE SEQUENCE [LARGE SCALE GENOMIC DNA]</scope>
    <source>
        <strain evidence="1 2">4BY</strain>
    </source>
</reference>
<dbReference type="OrthoDB" id="7030114at2"/>
<sequence length="59" mass="6894">MEDESAFQVPDRKVINMNEYYEIEYWASKFEVSPEQLKLAVQHTGSIIPAEIEEYLAGR</sequence>
<dbReference type="AlphaFoldDB" id="A0A081PCZ2"/>
<comment type="caution">
    <text evidence="1">The sequence shown here is derived from an EMBL/GenBank/DDBJ whole genome shotgun (WGS) entry which is preliminary data.</text>
</comment>
<accession>A0A081PCZ2</accession>
<dbReference type="EMBL" id="JNFF01000111">
    <property type="protein sequence ID" value="KEQ28565.1"/>
    <property type="molecule type" value="Genomic_DNA"/>
</dbReference>
<name>A0A081PCZ2_9SPHI</name>
<gene>
    <name evidence="1" type="ORF">N180_12230</name>
</gene>
<evidence type="ECO:0000313" key="1">
    <source>
        <dbReference type="EMBL" id="KEQ28565.1"/>
    </source>
</evidence>
<protein>
    <recommendedName>
        <fullName evidence="3">DUF3606 domain-containing protein</fullName>
    </recommendedName>
</protein>
<dbReference type="Proteomes" id="UP000028007">
    <property type="component" value="Unassembled WGS sequence"/>
</dbReference>
<organism evidence="1 2">
    <name type="scientific">Pedobacter antarcticus 4BY</name>
    <dbReference type="NCBI Taxonomy" id="1358423"/>
    <lineage>
        <taxon>Bacteria</taxon>
        <taxon>Pseudomonadati</taxon>
        <taxon>Bacteroidota</taxon>
        <taxon>Sphingobacteriia</taxon>
        <taxon>Sphingobacteriales</taxon>
        <taxon>Sphingobacteriaceae</taxon>
        <taxon>Pedobacter</taxon>
    </lineage>
</organism>
<evidence type="ECO:0000313" key="2">
    <source>
        <dbReference type="Proteomes" id="UP000028007"/>
    </source>
</evidence>
<evidence type="ECO:0008006" key="3">
    <source>
        <dbReference type="Google" id="ProtNLM"/>
    </source>
</evidence>
<dbReference type="InterPro" id="IPR022037">
    <property type="entry name" value="DUF3606"/>
</dbReference>
<keyword evidence="2" id="KW-1185">Reference proteome</keyword>